<comment type="caution">
    <text evidence="1">The sequence shown here is derived from an EMBL/GenBank/DDBJ whole genome shotgun (WGS) entry which is preliminary data.</text>
</comment>
<gene>
    <name evidence="1" type="ORF">HINF_LOCUS31573</name>
    <name evidence="2" type="ORF">HINF_LOCUS36651</name>
</gene>
<evidence type="ECO:0000313" key="1">
    <source>
        <dbReference type="EMBL" id="CAI9943928.1"/>
    </source>
</evidence>
<keyword evidence="1" id="KW-0347">Helicase</keyword>
<evidence type="ECO:0000313" key="2">
    <source>
        <dbReference type="EMBL" id="CAL6036938.1"/>
    </source>
</evidence>
<dbReference type="EMBL" id="CATOUU010000720">
    <property type="protein sequence ID" value="CAI9943928.1"/>
    <property type="molecule type" value="Genomic_DNA"/>
</dbReference>
<keyword evidence="1" id="KW-0547">Nucleotide-binding</keyword>
<protein>
    <submittedName>
        <fullName evidence="1">Helicase-related protein</fullName>
    </submittedName>
    <submittedName>
        <fullName evidence="2">Helicase-related_protein</fullName>
    </submittedName>
</protein>
<reference evidence="2 3" key="2">
    <citation type="submission" date="2024-07" db="EMBL/GenBank/DDBJ databases">
        <authorList>
            <person name="Akdeniz Z."/>
        </authorList>
    </citation>
    <scope>NUCLEOTIDE SEQUENCE [LARGE SCALE GENOMIC DNA]</scope>
</reference>
<name>A0AA86PSA1_9EUKA</name>
<dbReference type="Proteomes" id="UP001642409">
    <property type="component" value="Unassembled WGS sequence"/>
</dbReference>
<dbReference type="GO" id="GO:0004386">
    <property type="term" value="F:helicase activity"/>
    <property type="evidence" value="ECO:0007669"/>
    <property type="project" value="UniProtKB-KW"/>
</dbReference>
<evidence type="ECO:0000313" key="3">
    <source>
        <dbReference type="Proteomes" id="UP001642409"/>
    </source>
</evidence>
<proteinExistence type="predicted"/>
<dbReference type="EMBL" id="CAXDID020000135">
    <property type="protein sequence ID" value="CAL6036938.1"/>
    <property type="molecule type" value="Genomic_DNA"/>
</dbReference>
<reference evidence="1" key="1">
    <citation type="submission" date="2023-06" db="EMBL/GenBank/DDBJ databases">
        <authorList>
            <person name="Kurt Z."/>
        </authorList>
    </citation>
    <scope>NUCLEOTIDE SEQUENCE</scope>
</reference>
<keyword evidence="1" id="KW-0378">Hydrolase</keyword>
<dbReference type="AlphaFoldDB" id="A0AA86PSA1"/>
<keyword evidence="3" id="KW-1185">Reference proteome</keyword>
<sequence length="307" mass="35910">MNLRTLSEETEYFGESNDKKSVFYTVNKRISNESIHIMKNVVQQLIKISSKCPTTLISRYPGLSDYYVEFFLTDNQSDARFIQKSVNNTNIAPFAYALNKQALNLLVHNQLDFYISYYFDLNMNSTIFKQSAFQHDFNYTGQQLSRKRNGHNVNQLIIISQKYIPNLLQLQWIGQEEFNAAQQYILKEKTVETSIIVLNGNQENYLPFNIVSKELQRHPQTVWDIKQYIQYMNIHDVESTTNGLTGNINNIQLIIRQIQSNLNARVQLKLTLKEIKFYNIARQEIENIIKPCTVANFEIQLKQSVIK</sequence>
<keyword evidence="1" id="KW-0067">ATP-binding</keyword>
<accession>A0AA86PSA1</accession>
<organism evidence="1">
    <name type="scientific">Hexamita inflata</name>
    <dbReference type="NCBI Taxonomy" id="28002"/>
    <lineage>
        <taxon>Eukaryota</taxon>
        <taxon>Metamonada</taxon>
        <taxon>Diplomonadida</taxon>
        <taxon>Hexamitidae</taxon>
        <taxon>Hexamitinae</taxon>
        <taxon>Hexamita</taxon>
    </lineage>
</organism>